<comment type="caution">
    <text evidence="1">The sequence shown here is derived from an EMBL/GenBank/DDBJ whole genome shotgun (WGS) entry which is preliminary data.</text>
</comment>
<dbReference type="Proteomes" id="UP001164539">
    <property type="component" value="Chromosome 12"/>
</dbReference>
<dbReference type="EMBL" id="CM051405">
    <property type="protein sequence ID" value="KAJ4704376.1"/>
    <property type="molecule type" value="Genomic_DNA"/>
</dbReference>
<keyword evidence="1" id="KW-0472">Membrane</keyword>
<proteinExistence type="predicted"/>
<organism evidence="1 2">
    <name type="scientific">Melia azedarach</name>
    <name type="common">Chinaberry tree</name>
    <dbReference type="NCBI Taxonomy" id="155640"/>
    <lineage>
        <taxon>Eukaryota</taxon>
        <taxon>Viridiplantae</taxon>
        <taxon>Streptophyta</taxon>
        <taxon>Embryophyta</taxon>
        <taxon>Tracheophyta</taxon>
        <taxon>Spermatophyta</taxon>
        <taxon>Magnoliopsida</taxon>
        <taxon>eudicotyledons</taxon>
        <taxon>Gunneridae</taxon>
        <taxon>Pentapetalae</taxon>
        <taxon>rosids</taxon>
        <taxon>malvids</taxon>
        <taxon>Sapindales</taxon>
        <taxon>Meliaceae</taxon>
        <taxon>Melia</taxon>
    </lineage>
</organism>
<sequence>MAGAPFSSSSSSYSSSMSSHNNTETDELRLSEDRNFALHGEIMMLILVLIFFIFLLFLLVFLYKKKQQSRGGGHHRTKNGSPEQDSGRKLPVVQFKTQLDSESSELQHQHQEFKTMSRQSVVL</sequence>
<keyword evidence="1" id="KW-0812">Transmembrane</keyword>
<reference evidence="1 2" key="1">
    <citation type="journal article" date="2023" name="Science">
        <title>Complex scaffold remodeling in plant triterpene biosynthesis.</title>
        <authorList>
            <person name="De La Pena R."/>
            <person name="Hodgson H."/>
            <person name="Liu J.C."/>
            <person name="Stephenson M.J."/>
            <person name="Martin A.C."/>
            <person name="Owen C."/>
            <person name="Harkess A."/>
            <person name="Leebens-Mack J."/>
            <person name="Jimenez L.E."/>
            <person name="Osbourn A."/>
            <person name="Sattely E.S."/>
        </authorList>
    </citation>
    <scope>NUCLEOTIDE SEQUENCE [LARGE SCALE GENOMIC DNA]</scope>
    <source>
        <strain evidence="2">cv. JPN11</strain>
        <tissue evidence="1">Leaf</tissue>
    </source>
</reference>
<name>A0ACC1WYR6_MELAZ</name>
<gene>
    <name evidence="1" type="ORF">OWV82_021297</name>
</gene>
<evidence type="ECO:0000313" key="1">
    <source>
        <dbReference type="EMBL" id="KAJ4704376.1"/>
    </source>
</evidence>
<accession>A0ACC1WYR6</accession>
<protein>
    <submittedName>
        <fullName evidence="1">Transmembrane protein</fullName>
    </submittedName>
</protein>
<evidence type="ECO:0000313" key="2">
    <source>
        <dbReference type="Proteomes" id="UP001164539"/>
    </source>
</evidence>
<keyword evidence="2" id="KW-1185">Reference proteome</keyword>